<protein>
    <recommendedName>
        <fullName evidence="1">F-box domain-containing protein</fullName>
    </recommendedName>
</protein>
<dbReference type="OrthoDB" id="694608at2759"/>
<dbReference type="PROSITE" id="PS50181">
    <property type="entry name" value="FBOX"/>
    <property type="match status" value="1"/>
</dbReference>
<organism evidence="2 3">
    <name type="scientific">Miscanthus lutarioriparius</name>
    <dbReference type="NCBI Taxonomy" id="422564"/>
    <lineage>
        <taxon>Eukaryota</taxon>
        <taxon>Viridiplantae</taxon>
        <taxon>Streptophyta</taxon>
        <taxon>Embryophyta</taxon>
        <taxon>Tracheophyta</taxon>
        <taxon>Spermatophyta</taxon>
        <taxon>Magnoliopsida</taxon>
        <taxon>Liliopsida</taxon>
        <taxon>Poales</taxon>
        <taxon>Poaceae</taxon>
        <taxon>PACMAD clade</taxon>
        <taxon>Panicoideae</taxon>
        <taxon>Andropogonodae</taxon>
        <taxon>Andropogoneae</taxon>
        <taxon>Saccharinae</taxon>
        <taxon>Miscanthus</taxon>
    </lineage>
</organism>
<dbReference type="InterPro" id="IPR001810">
    <property type="entry name" value="F-box_dom"/>
</dbReference>
<sequence length="329" mass="37400">MLEEQEGTLNQLPEDVLANMLRHIAPRFLATSRCVCKPWCTIIDTRRLLRTDLLPLSLAGIFINFPDLVLSGFFSRSSTGPTISDCLPPRDIFSTFSDHCNGLLLLDDYVVNPATYQWVQLPPFPSPHLCTENFFHKEYLVFDPAVSPHYEVFLIPFACARSGRIKLNPAAEELEWPLSPCILHVFSSRTKKWEERSFVREGEAAGTVAGMRCLLADFSVIFDSCRISLLDVETKEWDSDDDNVIHTEGWGNRDFGGYIITVLGFHPYKEVVFLSEGLSRGLAYHLNTSKVQELGNLSPTHYETFMGIQPFIEGFFPYTPWMGEFPEEN</sequence>
<reference evidence="2" key="1">
    <citation type="submission" date="2020-10" db="EMBL/GenBank/DDBJ databases">
        <authorList>
            <person name="Han B."/>
            <person name="Lu T."/>
            <person name="Zhao Q."/>
            <person name="Huang X."/>
            <person name="Zhao Y."/>
        </authorList>
    </citation>
    <scope>NUCLEOTIDE SEQUENCE</scope>
</reference>
<dbReference type="PANTHER" id="PTHR34591">
    <property type="entry name" value="OS03G0653100 PROTEIN-RELATED"/>
    <property type="match status" value="1"/>
</dbReference>
<evidence type="ECO:0000259" key="1">
    <source>
        <dbReference type="PROSITE" id="PS50181"/>
    </source>
</evidence>
<dbReference type="Proteomes" id="UP000604825">
    <property type="component" value="Unassembled WGS sequence"/>
</dbReference>
<dbReference type="SMART" id="SM00256">
    <property type="entry name" value="FBOX"/>
    <property type="match status" value="1"/>
</dbReference>
<dbReference type="Gene3D" id="1.20.1280.50">
    <property type="match status" value="1"/>
</dbReference>
<name>A0A811PFB9_9POAL</name>
<evidence type="ECO:0000313" key="3">
    <source>
        <dbReference type="Proteomes" id="UP000604825"/>
    </source>
</evidence>
<comment type="caution">
    <text evidence="2">The sequence shown here is derived from an EMBL/GenBank/DDBJ whole genome shotgun (WGS) entry which is preliminary data.</text>
</comment>
<keyword evidence="3" id="KW-1185">Reference proteome</keyword>
<dbReference type="Pfam" id="PF00646">
    <property type="entry name" value="F-box"/>
    <property type="match status" value="1"/>
</dbReference>
<dbReference type="SUPFAM" id="SSF81383">
    <property type="entry name" value="F-box domain"/>
    <property type="match status" value="1"/>
</dbReference>
<dbReference type="AlphaFoldDB" id="A0A811PFB9"/>
<dbReference type="EMBL" id="CAJGYO010000006">
    <property type="protein sequence ID" value="CAD6239596.1"/>
    <property type="molecule type" value="Genomic_DNA"/>
</dbReference>
<evidence type="ECO:0000313" key="2">
    <source>
        <dbReference type="EMBL" id="CAD6239596.1"/>
    </source>
</evidence>
<dbReference type="InterPro" id="IPR036047">
    <property type="entry name" value="F-box-like_dom_sf"/>
</dbReference>
<feature type="domain" description="F-box" evidence="1">
    <location>
        <begin position="6"/>
        <end position="52"/>
    </location>
</feature>
<gene>
    <name evidence="2" type="ORF">NCGR_LOCUS26497</name>
</gene>
<accession>A0A811PFB9</accession>
<proteinExistence type="predicted"/>